<feature type="repeat" description="ANK" evidence="3">
    <location>
        <begin position="169"/>
        <end position="197"/>
    </location>
</feature>
<dbReference type="PROSITE" id="PS50088">
    <property type="entry name" value="ANK_REPEAT"/>
    <property type="match status" value="2"/>
</dbReference>
<sequence length="417" mass="47912">MKKCNNAKALGQAELNEDGKPSLRRTTAVHRVEDTENSEVILFHLFEIYNRFDVNYTDESGYTHFHAACKSRNYHAIEKFLELGQDPNCIVPETGDSPLHLIIAKDHGFDRAIQLLIRSGADPTLPNKEGLTPLHVICKLIYYESVAKTFLEICDDVQLIVQVDARDELGRTPLQLAVANLSPGTVDVLLDRGADLSSFVFPTEDYFGKERKPDDYSRLPNWYFFLVSSAMIVVERLEKRGYELERSGALTIMKFFIKHAFFKNSEDFKKCLNSDKIFACAAKETMFVPGLSFYDFIQLPCEKAEKLLTHENLFKLDITEDFLYERITVHRPCVAQLCEMRTRRFLRRWALEPLLELTRHYRLPIPCCEFQNISDLAYIIAWARETHAQVSTRFGAQTAECRLPRVCISSDSSRAAQ</sequence>
<evidence type="ECO:0000256" key="3">
    <source>
        <dbReference type="PROSITE-ProRule" id="PRU00023"/>
    </source>
</evidence>
<keyword evidence="2 3" id="KW-0040">ANK repeat</keyword>
<dbReference type="AlphaFoldDB" id="A0A6H5J6Q2"/>
<dbReference type="SUPFAM" id="SSF48403">
    <property type="entry name" value="Ankyrin repeat"/>
    <property type="match status" value="1"/>
</dbReference>
<evidence type="ECO:0000256" key="2">
    <source>
        <dbReference type="ARBA" id="ARBA00023043"/>
    </source>
</evidence>
<proteinExistence type="predicted"/>
<dbReference type="OrthoDB" id="1711136at2759"/>
<dbReference type="Pfam" id="PF12796">
    <property type="entry name" value="Ank_2"/>
    <property type="match status" value="1"/>
</dbReference>
<keyword evidence="1" id="KW-0677">Repeat</keyword>
<dbReference type="InterPro" id="IPR036770">
    <property type="entry name" value="Ankyrin_rpt-contain_sf"/>
</dbReference>
<dbReference type="PANTHER" id="PTHR24189">
    <property type="entry name" value="MYOTROPHIN"/>
    <property type="match status" value="1"/>
</dbReference>
<evidence type="ECO:0000256" key="1">
    <source>
        <dbReference type="ARBA" id="ARBA00022737"/>
    </source>
</evidence>
<dbReference type="InterPro" id="IPR002110">
    <property type="entry name" value="Ankyrin_rpt"/>
</dbReference>
<evidence type="ECO:0000313" key="5">
    <source>
        <dbReference type="Proteomes" id="UP000479190"/>
    </source>
</evidence>
<name>A0A6H5J6Q2_9HYME</name>
<dbReference type="InterPro" id="IPR050745">
    <property type="entry name" value="Multifunctional_regulatory"/>
</dbReference>
<dbReference type="Gene3D" id="1.25.40.20">
    <property type="entry name" value="Ankyrin repeat-containing domain"/>
    <property type="match status" value="1"/>
</dbReference>
<dbReference type="SMART" id="SM00248">
    <property type="entry name" value="ANK"/>
    <property type="match status" value="4"/>
</dbReference>
<dbReference type="EMBL" id="CADCXV010001416">
    <property type="protein sequence ID" value="CAB0044237.1"/>
    <property type="molecule type" value="Genomic_DNA"/>
</dbReference>
<dbReference type="PROSITE" id="PS50297">
    <property type="entry name" value="ANK_REP_REGION"/>
    <property type="match status" value="2"/>
</dbReference>
<evidence type="ECO:0000313" key="4">
    <source>
        <dbReference type="EMBL" id="CAB0044237.1"/>
    </source>
</evidence>
<reference evidence="4 5" key="1">
    <citation type="submission" date="2020-02" db="EMBL/GenBank/DDBJ databases">
        <authorList>
            <person name="Ferguson B K."/>
        </authorList>
    </citation>
    <scope>NUCLEOTIDE SEQUENCE [LARGE SCALE GENOMIC DNA]</scope>
</reference>
<dbReference type="PANTHER" id="PTHR24189:SF50">
    <property type="entry name" value="ANKYRIN REPEAT AND SOCS BOX PROTEIN 2"/>
    <property type="match status" value="1"/>
</dbReference>
<accession>A0A6H5J6Q2</accession>
<feature type="repeat" description="ANK" evidence="3">
    <location>
        <begin position="94"/>
        <end position="128"/>
    </location>
</feature>
<protein>
    <submittedName>
        <fullName evidence="4">Uncharacterized protein</fullName>
    </submittedName>
</protein>
<dbReference type="Proteomes" id="UP000479190">
    <property type="component" value="Unassembled WGS sequence"/>
</dbReference>
<gene>
    <name evidence="4" type="ORF">TBRA_LOCUS15825</name>
</gene>
<keyword evidence="5" id="KW-1185">Reference proteome</keyword>
<organism evidence="4 5">
    <name type="scientific">Trichogramma brassicae</name>
    <dbReference type="NCBI Taxonomy" id="86971"/>
    <lineage>
        <taxon>Eukaryota</taxon>
        <taxon>Metazoa</taxon>
        <taxon>Ecdysozoa</taxon>
        <taxon>Arthropoda</taxon>
        <taxon>Hexapoda</taxon>
        <taxon>Insecta</taxon>
        <taxon>Pterygota</taxon>
        <taxon>Neoptera</taxon>
        <taxon>Endopterygota</taxon>
        <taxon>Hymenoptera</taxon>
        <taxon>Apocrita</taxon>
        <taxon>Proctotrupomorpha</taxon>
        <taxon>Chalcidoidea</taxon>
        <taxon>Trichogrammatidae</taxon>
        <taxon>Trichogramma</taxon>
    </lineage>
</organism>